<evidence type="ECO:0000256" key="3">
    <source>
        <dbReference type="ARBA" id="ARBA00022475"/>
    </source>
</evidence>
<dbReference type="PANTHER" id="PTHR23517">
    <property type="entry name" value="RESISTANCE PROTEIN MDTM, PUTATIVE-RELATED-RELATED"/>
    <property type="match status" value="1"/>
</dbReference>
<keyword evidence="6 7" id="KW-0472">Membrane</keyword>
<dbReference type="Pfam" id="PF07690">
    <property type="entry name" value="MFS_1"/>
    <property type="match status" value="2"/>
</dbReference>
<evidence type="ECO:0000313" key="9">
    <source>
        <dbReference type="EMBL" id="AFI05571.1"/>
    </source>
</evidence>
<dbReference type="SUPFAM" id="SSF103473">
    <property type="entry name" value="MFS general substrate transporter"/>
    <property type="match status" value="1"/>
</dbReference>
<accession>I0ERK2</accession>
<dbReference type="InterPro" id="IPR020846">
    <property type="entry name" value="MFS_dom"/>
</dbReference>
<dbReference type="STRING" id="1163745.HCD_02765"/>
<feature type="domain" description="Major facilitator superfamily (MFS) profile" evidence="8">
    <location>
        <begin position="4"/>
        <end position="385"/>
    </location>
</feature>
<dbReference type="Gene3D" id="1.20.1250.20">
    <property type="entry name" value="MFS general substrate transporter like domains"/>
    <property type="match status" value="1"/>
</dbReference>
<dbReference type="GO" id="GO:0022857">
    <property type="term" value="F:transmembrane transporter activity"/>
    <property type="evidence" value="ECO:0007669"/>
    <property type="project" value="InterPro"/>
</dbReference>
<dbReference type="InterPro" id="IPR036259">
    <property type="entry name" value="MFS_trans_sf"/>
</dbReference>
<organism evidence="9 10">
    <name type="scientific">Helicobacter cetorum (strain ATCC BAA-540 / CCUG 52418 / MIT 99-5656)</name>
    <dbReference type="NCBI Taxonomy" id="1163745"/>
    <lineage>
        <taxon>Bacteria</taxon>
        <taxon>Pseudomonadati</taxon>
        <taxon>Campylobacterota</taxon>
        <taxon>Epsilonproteobacteria</taxon>
        <taxon>Campylobacterales</taxon>
        <taxon>Helicobacteraceae</taxon>
        <taxon>Helicobacter</taxon>
    </lineage>
</organism>
<dbReference type="InterPro" id="IPR050171">
    <property type="entry name" value="MFS_Transporters"/>
</dbReference>
<proteinExistence type="predicted"/>
<dbReference type="RefSeq" id="WP_014659087.1">
    <property type="nucleotide sequence ID" value="NC_017735.1"/>
</dbReference>
<feature type="transmembrane region" description="Helical" evidence="7">
    <location>
        <begin position="237"/>
        <end position="258"/>
    </location>
</feature>
<feature type="transmembrane region" description="Helical" evidence="7">
    <location>
        <begin position="40"/>
        <end position="63"/>
    </location>
</feature>
<protein>
    <submittedName>
        <fullName evidence="9">Multidrug-efflux transporter</fullName>
    </submittedName>
</protein>
<keyword evidence="10" id="KW-1185">Reference proteome</keyword>
<evidence type="ECO:0000256" key="4">
    <source>
        <dbReference type="ARBA" id="ARBA00022692"/>
    </source>
</evidence>
<evidence type="ECO:0000313" key="10">
    <source>
        <dbReference type="Proteomes" id="UP000005013"/>
    </source>
</evidence>
<dbReference type="PATRIC" id="fig|1163745.3.peg.588"/>
<dbReference type="OrthoDB" id="9764259at2"/>
<evidence type="ECO:0000256" key="5">
    <source>
        <dbReference type="ARBA" id="ARBA00022989"/>
    </source>
</evidence>
<feature type="transmembrane region" description="Helical" evidence="7">
    <location>
        <begin position="331"/>
        <end position="352"/>
    </location>
</feature>
<feature type="transmembrane region" description="Helical" evidence="7">
    <location>
        <begin position="70"/>
        <end position="90"/>
    </location>
</feature>
<dbReference type="InterPro" id="IPR011701">
    <property type="entry name" value="MFS"/>
</dbReference>
<feature type="transmembrane region" description="Helical" evidence="7">
    <location>
        <begin position="96"/>
        <end position="116"/>
    </location>
</feature>
<dbReference type="PROSITE" id="PS50850">
    <property type="entry name" value="MFS"/>
    <property type="match status" value="1"/>
</dbReference>
<dbReference type="HOGENOM" id="CLU_001265_10_0_7"/>
<dbReference type="Proteomes" id="UP000005013">
    <property type="component" value="Chromosome"/>
</dbReference>
<keyword evidence="3" id="KW-1003">Cell membrane</keyword>
<evidence type="ECO:0000256" key="7">
    <source>
        <dbReference type="SAM" id="Phobius"/>
    </source>
</evidence>
<dbReference type="PANTHER" id="PTHR23517:SF2">
    <property type="entry name" value="MULTIDRUG RESISTANCE PROTEIN MDTH"/>
    <property type="match status" value="1"/>
</dbReference>
<feature type="transmembrane region" description="Helical" evidence="7">
    <location>
        <begin position="267"/>
        <end position="287"/>
    </location>
</feature>
<reference evidence="9 10" key="1">
    <citation type="journal article" date="2013" name="PLoS ONE">
        <title>Sequence Divergence and Conservation in Genomes ofHelicobacter cetorum Strains from a Dolphin and a Whale.</title>
        <authorList>
            <person name="Kersulyte D."/>
            <person name="Rossi M."/>
            <person name="Berg D.E."/>
        </authorList>
    </citation>
    <scope>NUCLEOTIDE SEQUENCE [LARGE SCALE GENOMIC DNA]</scope>
    <source>
        <strain evidence="9 10">MIT 99-5656</strain>
    </source>
</reference>
<dbReference type="GO" id="GO:0005886">
    <property type="term" value="C:plasma membrane"/>
    <property type="evidence" value="ECO:0007669"/>
    <property type="project" value="UniProtKB-SubCell"/>
</dbReference>
<evidence type="ECO:0000256" key="1">
    <source>
        <dbReference type="ARBA" id="ARBA00004651"/>
    </source>
</evidence>
<feature type="transmembrane region" description="Helical" evidence="7">
    <location>
        <begin position="358"/>
        <end position="380"/>
    </location>
</feature>
<keyword evidence="2" id="KW-0813">Transport</keyword>
<name>I0ERK2_HELCM</name>
<gene>
    <name evidence="9" type="ordered locus">HCD_02765</name>
</gene>
<feature type="transmembrane region" description="Helical" evidence="7">
    <location>
        <begin position="199"/>
        <end position="225"/>
    </location>
</feature>
<feature type="transmembrane region" description="Helical" evidence="7">
    <location>
        <begin position="128"/>
        <end position="152"/>
    </location>
</feature>
<sequence>MFKKIFPLALVSSLRFLGLFIVLPVISLYADSFHTSSPLLIGLAVGGAYLTQIIFQTPIGILSDKIGRKIVVSLCLLVFLAGSLVCFMASDITMLVIGRLIQGMGALGGVVSAMVADEVREEERTKAMAIMGAFIFISFTISMAIGPGVVAFFGNAKWLFLLTAILALFSLVMLLKVKDSPKISYTIKAKLSQTQNTKALYLLHLSSFFEKMFMTLIFVLIPLALVNEFNKHESFLISVYVPGAILGILSMGPASVIAEKYNKPKGVMLFGVLFFVVSYLCLFLADSSFLGKHLWLFILGVMFFFSGFATLEPIMQSLASKFARANEKGKVLGQFTTFGYLGSFVGGVSGGLSYHHLGLATTSLMVVILGVIWGLLLFLLNNPAKQKNVYFPLDAYIEEKFEALETRIIEWYVNTSEEIIIVKYDSSEISEEEIIHLAQNFRK</sequence>
<dbReference type="KEGG" id="hcm:HCD_02765"/>
<feature type="transmembrane region" description="Helical" evidence="7">
    <location>
        <begin position="293"/>
        <end position="311"/>
    </location>
</feature>
<dbReference type="CDD" id="cd17472">
    <property type="entry name" value="MFS_YajR_like"/>
    <property type="match status" value="1"/>
</dbReference>
<keyword evidence="5 7" id="KW-1133">Transmembrane helix</keyword>
<feature type="transmembrane region" description="Helical" evidence="7">
    <location>
        <begin position="158"/>
        <end position="178"/>
    </location>
</feature>
<dbReference type="EMBL" id="CP003481">
    <property type="protein sequence ID" value="AFI05571.1"/>
    <property type="molecule type" value="Genomic_DNA"/>
</dbReference>
<evidence type="ECO:0000259" key="8">
    <source>
        <dbReference type="PROSITE" id="PS50850"/>
    </source>
</evidence>
<dbReference type="AlphaFoldDB" id="I0ERK2"/>
<dbReference type="eggNOG" id="COG2814">
    <property type="taxonomic scope" value="Bacteria"/>
</dbReference>
<evidence type="ECO:0000256" key="2">
    <source>
        <dbReference type="ARBA" id="ARBA00022448"/>
    </source>
</evidence>
<comment type="subcellular location">
    <subcellularLocation>
        <location evidence="1">Cell membrane</location>
        <topology evidence="1">Multi-pass membrane protein</topology>
    </subcellularLocation>
</comment>
<keyword evidence="4 7" id="KW-0812">Transmembrane</keyword>
<evidence type="ECO:0000256" key="6">
    <source>
        <dbReference type="ARBA" id="ARBA00023136"/>
    </source>
</evidence>